<keyword evidence="4 10" id="KW-0479">Metal-binding</keyword>
<feature type="domain" description="UBR-type" evidence="12">
    <location>
        <begin position="200"/>
        <end position="270"/>
    </location>
</feature>
<keyword evidence="7 10" id="KW-0862">Zinc</keyword>
<dbReference type="Pfam" id="PF18995">
    <property type="entry name" value="PRT6_C"/>
    <property type="match status" value="1"/>
</dbReference>
<dbReference type="Proteomes" id="UP000525078">
    <property type="component" value="Unassembled WGS sequence"/>
</dbReference>
<comment type="pathway">
    <text evidence="2 10">Protein modification; protein ubiquitination.</text>
</comment>
<keyword evidence="6 10" id="KW-0833">Ubl conjugation pathway</keyword>
<dbReference type="InterPro" id="IPR036390">
    <property type="entry name" value="WH_DNA-bd_sf"/>
</dbReference>
<evidence type="ECO:0000256" key="5">
    <source>
        <dbReference type="ARBA" id="ARBA00022771"/>
    </source>
</evidence>
<evidence type="ECO:0000256" key="10">
    <source>
        <dbReference type="RuleBase" id="RU366018"/>
    </source>
</evidence>
<accession>A0A7J6F334</accession>
<gene>
    <name evidence="13" type="ORF">F8388_011077</name>
</gene>
<dbReference type="InterPro" id="IPR039164">
    <property type="entry name" value="UBR1-like"/>
</dbReference>
<dbReference type="GO" id="GO:0008270">
    <property type="term" value="F:zinc ion binding"/>
    <property type="evidence" value="ECO:0007669"/>
    <property type="project" value="UniProtKB-UniRule"/>
</dbReference>
<dbReference type="GO" id="GO:0005737">
    <property type="term" value="C:cytoplasm"/>
    <property type="evidence" value="ECO:0007669"/>
    <property type="project" value="TreeGrafter"/>
</dbReference>
<dbReference type="GO" id="GO:0016567">
    <property type="term" value="P:protein ubiquitination"/>
    <property type="evidence" value="ECO:0007669"/>
    <property type="project" value="UniProtKB-UniRule"/>
</dbReference>
<dbReference type="CDD" id="cd19673">
    <property type="entry name" value="UBR-box_UBR3"/>
    <property type="match status" value="1"/>
</dbReference>
<sequence>MPTNHQKTCQKTIEDVIEQELHKHCHVFVVDLHLARRWCLPLRPKLGTEGEEASRLSRCFCCVDWLVRFCCTADSDSMDIDASPPSLPSHNNRPRDRIVRRLIPLGVPVELLDQYQRGLVAFVKDDKSRIPELVSAILPTDEEVAEFIRESKPGFRKQLAGPTMKSIFRESLGWLQWLMFEGEPASALRKLAQLSVGQRGVCGSIWGHNDIAYRCKTCEHDPTCAICVPCFQNGNHEDHDYSVIYTGGGCCDCGDVTAWKREGFCSKHKGAEQIQPLPEEYANSVGPVLDALLFCWEKRLLNAETTCKENPRLNERVTERKKVATELTFVIVEMLLEFCKQSESLLSFISKKVFSSAGLLEILVRAERFVSEVVVKDLHELLLKLLGEPYFKYEFAKVFLGYYPTVVSAVIKESSDAVLKKFPLLPTFSVQIFTVPTLTPRLVKEMNLLTILLDCLGDIFHSCADDDGRLQINKWGNLHEITLRVVEDIRFVMSHSGVPSYVTRDQPDITSTWMRLLNYVQGMNPQKRETGVHIEEENEHMHLPFVLGHSIANIHCLLVDGAFSISSSTETDDEIISETNKLDTDDGDSLRHSKVGRMSQESSACSASGRCTSSMSSPMLVENKLDSASSLLVPPSVTWLTHECLRAIDNWLAVDNTSALGVWSPSSSNITSSNFSALKRTLSKIRKGRYIFGRLSSSIEDHGGQFSPHAQSGSRIVQNGKSIGMESRLTITGESGSANSCTRPSFDDTIVEGDGAMDLDALRVLSLSDWPDIVYDVSSQDVSVHIPLHRFLSLLLQKALSGCFGESAESNISTASVLSLPIYTDFFGHILSGCHPYGFSAFAMEHPLRIRVFCAEVHAGMWRKNGDAAMLSCEWYRSVRWSEQGLELDLFLLQCAAAMAPADPYIFRILERFGLSNYLSLNVERSSEYEPNLVQEMLTFIIQIVKGRRFCGLTKADSLKRELVYKLAIGDSTHSQLVKSLPRDLSKFEQLQEILDAIAVYSNPSGFNQGTYSLHWSFWSELDLYHPRWNSRDLQVAEERYLRFRGVSALTNQLPRWTKIYPPLKGVARVVTCKAVLQIVRSVLFYAVFTDKSIESRAPDDVLITSLHLLSLGLDTCFQHRDSGDLSCYDGESIPMLAFAGEEIGQGLKYGAGEQSLLSLLVLLMRMHKKENSENSLDSGSCNLSSLIENLLKKFAEIDSGCMTKLQQLTPEVVGYLPQTFPTDDTNASRSGSDGEKRKAKARERQAAILAKMRADQAKFMANIDTAADDDSKSEQECSNMDVEDESEESAQVVCSLCHDPNSKSPVSYLILLQKSKLMSFVDRGPPSWERPHRDKEHVTMTTDWKAVQPETGSFSAGSGLFSSSELAQLIENAVTEFAYHGQPREVDAFLEFFKGQLPALTQVPCVSNDGKERDFYFLEISEEDMYLLIQREMQENMSSSRFVEYMKLSTAVGSSSSERRKLVETMFLGKYVAAVSSEMAENPSASDNVRTDKLPKEFMHLPACDGFGPTDCDGIVLSSCGHAVHQGCLDRYLHSLKERYLRRIVFEGGHIVDPDQGEFLCPVCRRLANSILPELPGECQKVLKQPHNPIAGSPDASCSSRKTCEDMSSLHLQQGLALLHSAANVAFGLETLKGVPLDKNERTSPNLEPVTRVLSKMFLSNRQDKLVGSSRINHSMLMWDILKYSLQSMEIAARCGRTYTTPTYDLNVLYKELESSSGFILSLLLKVVQSTQSKNSLHVLQRYRGIQSFADSICSAVSLDHNNANEPGCMLHIFNNIDTGVSVSDIQFWSRASDPIVARDPFSSLMWVLFCLPRPFLACEDSLLHLIHVFYAVTVVQAIITYCGKHQSNTSELGVDDCLITDILKLLGESECGQDYFVSNYIGKSDNIRNVIRSLSFPYLRRCALLWKLLTSSFRAPFYDRDNTLDRSQFINDLMENTVGGHMEFNEIERLENMFKIPQLDLILKDELLRSLSLKWFQHFHMEFKLSRFQKNMHCNPAVPFQLMHLPRVYHDLLQRCIKQPCPACNSVLEDPALCLFCGRLCSPNWKSCCRESGCQTHAMGCGAGTGIFLLIKRTTILLQRSARQAPWPSLYLDAFGEEDMEMSRGKPLYLNEERYAALTYMMIQWLLMALIEVPGFLAKPLLVLSSRFSLTWCIELIEMDGLQLVLAIGPGGLVLMFVQLYQFHPISEVYGLQLIGCGVGD</sequence>
<dbReference type="PROSITE" id="PS51157">
    <property type="entry name" value="ZF_UBR"/>
    <property type="match status" value="1"/>
</dbReference>
<dbReference type="InterPro" id="IPR044046">
    <property type="entry name" value="E3_ligase_UBR-like_C"/>
</dbReference>
<dbReference type="PANTHER" id="PTHR21497">
    <property type="entry name" value="UBIQUITIN LIGASE E3 ALPHA-RELATED"/>
    <property type="match status" value="1"/>
</dbReference>
<evidence type="ECO:0000256" key="6">
    <source>
        <dbReference type="ARBA" id="ARBA00022786"/>
    </source>
</evidence>
<evidence type="ECO:0000256" key="11">
    <source>
        <dbReference type="SAM" id="MobiDB-lite"/>
    </source>
</evidence>
<evidence type="ECO:0000256" key="7">
    <source>
        <dbReference type="ARBA" id="ARBA00022833"/>
    </source>
</evidence>
<feature type="compositionally biased region" description="Polar residues" evidence="11">
    <location>
        <begin position="1220"/>
        <end position="1232"/>
    </location>
</feature>
<comment type="caution">
    <text evidence="13">The sequence shown here is derived from an EMBL/GenBank/DDBJ whole genome shotgun (WGS) entry which is preliminary data.</text>
</comment>
<dbReference type="Gene3D" id="1.10.10.2670">
    <property type="entry name" value="E3 ubiquitin-protein ligase"/>
    <property type="match status" value="1"/>
</dbReference>
<dbReference type="InterPro" id="IPR042065">
    <property type="entry name" value="E3_ELL-like"/>
</dbReference>
<dbReference type="GO" id="GO:0071596">
    <property type="term" value="P:ubiquitin-dependent protein catabolic process via the N-end rule pathway"/>
    <property type="evidence" value="ECO:0007669"/>
    <property type="project" value="UniProtKB-UniRule"/>
</dbReference>
<dbReference type="SMART" id="SM00396">
    <property type="entry name" value="ZnF_UBR1"/>
    <property type="match status" value="1"/>
</dbReference>
<protein>
    <recommendedName>
        <fullName evidence="10">E3 ubiquitin-protein ligase</fullName>
        <ecNumber evidence="10">2.3.2.27</ecNumber>
    </recommendedName>
</protein>
<organism evidence="13 14">
    <name type="scientific">Cannabis sativa</name>
    <name type="common">Hemp</name>
    <name type="synonym">Marijuana</name>
    <dbReference type="NCBI Taxonomy" id="3483"/>
    <lineage>
        <taxon>Eukaryota</taxon>
        <taxon>Viridiplantae</taxon>
        <taxon>Streptophyta</taxon>
        <taxon>Embryophyta</taxon>
        <taxon>Tracheophyta</taxon>
        <taxon>Spermatophyta</taxon>
        <taxon>Magnoliopsida</taxon>
        <taxon>eudicotyledons</taxon>
        <taxon>Gunneridae</taxon>
        <taxon>Pentapetalae</taxon>
        <taxon>rosids</taxon>
        <taxon>fabids</taxon>
        <taxon>Rosales</taxon>
        <taxon>Cannabaceae</taxon>
        <taxon>Cannabis</taxon>
    </lineage>
</organism>
<dbReference type="InterPro" id="IPR003126">
    <property type="entry name" value="Znf_UBR"/>
</dbReference>
<evidence type="ECO:0000256" key="8">
    <source>
        <dbReference type="ARBA" id="ARBA00046341"/>
    </source>
</evidence>
<dbReference type="GO" id="GO:0061630">
    <property type="term" value="F:ubiquitin protein ligase activity"/>
    <property type="evidence" value="ECO:0007669"/>
    <property type="project" value="UniProtKB-UniRule"/>
</dbReference>
<comment type="function">
    <text evidence="10">Ubiquitin ligase protein which is a component of the N-end rule pathway. Recognizes and binds to proteins bearing specific N-terminal residues that are destabilizing according to the N-end rule, leading to their ubiquitination and subsequent degradation.</text>
</comment>
<evidence type="ECO:0000259" key="12">
    <source>
        <dbReference type="PROSITE" id="PS51157"/>
    </source>
</evidence>
<dbReference type="EMBL" id="JAATIP010000161">
    <property type="protein sequence ID" value="KAF4365147.1"/>
    <property type="molecule type" value="Genomic_DNA"/>
</dbReference>
<keyword evidence="5 10" id="KW-0863">Zinc-finger</keyword>
<evidence type="ECO:0000256" key="3">
    <source>
        <dbReference type="ARBA" id="ARBA00022679"/>
    </source>
</evidence>
<dbReference type="GO" id="GO:0000151">
    <property type="term" value="C:ubiquitin ligase complex"/>
    <property type="evidence" value="ECO:0007669"/>
    <property type="project" value="TreeGrafter"/>
</dbReference>
<dbReference type="EC" id="2.3.2.27" evidence="10"/>
<feature type="region of interest" description="Disordered" evidence="11">
    <location>
        <begin position="1217"/>
        <end position="1244"/>
    </location>
</feature>
<comment type="similarity">
    <text evidence="8 10">Belongs to the E3 ubiquitin-protein ligase UBR1-like family.</text>
</comment>
<evidence type="ECO:0000256" key="2">
    <source>
        <dbReference type="ARBA" id="ARBA00004906"/>
    </source>
</evidence>
<dbReference type="Pfam" id="PF02207">
    <property type="entry name" value="zf-UBR"/>
    <property type="match status" value="1"/>
</dbReference>
<reference evidence="13 14" key="1">
    <citation type="journal article" date="2020" name="bioRxiv">
        <title>Sequence and annotation of 42 cannabis genomes reveals extensive copy number variation in cannabinoid synthesis and pathogen resistance genes.</title>
        <authorList>
            <person name="Mckernan K.J."/>
            <person name="Helbert Y."/>
            <person name="Kane L.T."/>
            <person name="Ebling H."/>
            <person name="Zhang L."/>
            <person name="Liu B."/>
            <person name="Eaton Z."/>
            <person name="Mclaughlin S."/>
            <person name="Kingan S."/>
            <person name="Baybayan P."/>
            <person name="Concepcion G."/>
            <person name="Jordan M."/>
            <person name="Riva A."/>
            <person name="Barbazuk W."/>
            <person name="Harkins T."/>
        </authorList>
    </citation>
    <scope>NUCLEOTIDE SEQUENCE [LARGE SCALE GENOMIC DNA]</scope>
    <source>
        <strain evidence="14">cv. Jamaican Lion 4</strain>
        <tissue evidence="13">Leaf</tissue>
    </source>
</reference>
<evidence type="ECO:0000256" key="1">
    <source>
        <dbReference type="ARBA" id="ARBA00000900"/>
    </source>
</evidence>
<evidence type="ECO:0000313" key="14">
    <source>
        <dbReference type="Proteomes" id="UP000525078"/>
    </source>
</evidence>
<name>A0A7J6F334_CANSA</name>
<dbReference type="Pfam" id="PF22960">
    <property type="entry name" value="WHD_UBR1"/>
    <property type="match status" value="1"/>
</dbReference>
<dbReference type="InterPro" id="IPR055194">
    <property type="entry name" value="UBR1-like_WH"/>
</dbReference>
<keyword evidence="3 10" id="KW-0808">Transferase</keyword>
<dbReference type="Gene3D" id="2.10.110.30">
    <property type="match status" value="1"/>
</dbReference>
<comment type="catalytic activity">
    <reaction evidence="1 10">
        <text>S-ubiquitinyl-[E2 ubiquitin-conjugating enzyme]-L-cysteine + [acceptor protein]-L-lysine = [E2 ubiquitin-conjugating enzyme]-L-cysteine + N(6)-ubiquitinyl-[acceptor protein]-L-lysine.</text>
        <dbReference type="EC" id="2.3.2.27"/>
    </reaction>
</comment>
<dbReference type="FunFam" id="2.10.110.30:FF:000002">
    <property type="entry name" value="Putative e3 ubiquitin-protein ligase ubr3"/>
    <property type="match status" value="1"/>
</dbReference>
<dbReference type="SUPFAM" id="SSF46785">
    <property type="entry name" value="Winged helix' DNA-binding domain"/>
    <property type="match status" value="1"/>
</dbReference>
<evidence type="ECO:0000256" key="9">
    <source>
        <dbReference type="PROSITE-ProRule" id="PRU00508"/>
    </source>
</evidence>
<dbReference type="PANTHER" id="PTHR21497:SF53">
    <property type="entry name" value="E3 UBIQUITIN-PROTEIN LIGASE PRT6"/>
    <property type="match status" value="1"/>
</dbReference>
<dbReference type="UniPathway" id="UPA00143"/>
<evidence type="ECO:0000313" key="13">
    <source>
        <dbReference type="EMBL" id="KAF4365147.1"/>
    </source>
</evidence>
<evidence type="ECO:0000256" key="4">
    <source>
        <dbReference type="ARBA" id="ARBA00022723"/>
    </source>
</evidence>
<proteinExistence type="inferred from homology"/>
<dbReference type="CDD" id="cd16482">
    <property type="entry name" value="RING-H2_UBR1-like"/>
    <property type="match status" value="1"/>
</dbReference>
<feature type="zinc finger region" description="UBR-type" evidence="9">
    <location>
        <begin position="200"/>
        <end position="270"/>
    </location>
</feature>